<accession>A0AAV7TLM6</accession>
<dbReference type="Proteomes" id="UP001066276">
    <property type="component" value="Chromosome 3_2"/>
</dbReference>
<protein>
    <submittedName>
        <fullName evidence="1">Uncharacterized protein</fullName>
    </submittedName>
</protein>
<gene>
    <name evidence="1" type="ORF">NDU88_002433</name>
</gene>
<dbReference type="EMBL" id="JANPWB010000006">
    <property type="protein sequence ID" value="KAJ1177171.1"/>
    <property type="molecule type" value="Genomic_DNA"/>
</dbReference>
<name>A0AAV7TLM6_PLEWA</name>
<dbReference type="AlphaFoldDB" id="A0AAV7TLM6"/>
<evidence type="ECO:0000313" key="2">
    <source>
        <dbReference type="Proteomes" id="UP001066276"/>
    </source>
</evidence>
<organism evidence="1 2">
    <name type="scientific">Pleurodeles waltl</name>
    <name type="common">Iberian ribbed newt</name>
    <dbReference type="NCBI Taxonomy" id="8319"/>
    <lineage>
        <taxon>Eukaryota</taxon>
        <taxon>Metazoa</taxon>
        <taxon>Chordata</taxon>
        <taxon>Craniata</taxon>
        <taxon>Vertebrata</taxon>
        <taxon>Euteleostomi</taxon>
        <taxon>Amphibia</taxon>
        <taxon>Batrachia</taxon>
        <taxon>Caudata</taxon>
        <taxon>Salamandroidea</taxon>
        <taxon>Salamandridae</taxon>
        <taxon>Pleurodelinae</taxon>
        <taxon>Pleurodeles</taxon>
    </lineage>
</organism>
<sequence length="116" mass="12656">MKLEHTKEEKASEVLGIRAFWRGSEGLVVRCPLQRSGIERVDGREPWTSSLLPPHPVGYYIEEDPPAPDCWSLVEIHTGAPGLGSAGGRDAHGLVMLEDPLIMEEISWTGPGALQS</sequence>
<proteinExistence type="predicted"/>
<evidence type="ECO:0000313" key="1">
    <source>
        <dbReference type="EMBL" id="KAJ1177171.1"/>
    </source>
</evidence>
<keyword evidence="2" id="KW-1185">Reference proteome</keyword>
<reference evidence="1" key="1">
    <citation type="journal article" date="2022" name="bioRxiv">
        <title>Sequencing and chromosome-scale assembly of the giantPleurodeles waltlgenome.</title>
        <authorList>
            <person name="Brown T."/>
            <person name="Elewa A."/>
            <person name="Iarovenko S."/>
            <person name="Subramanian E."/>
            <person name="Araus A.J."/>
            <person name="Petzold A."/>
            <person name="Susuki M."/>
            <person name="Suzuki K.-i.T."/>
            <person name="Hayashi T."/>
            <person name="Toyoda A."/>
            <person name="Oliveira C."/>
            <person name="Osipova E."/>
            <person name="Leigh N.D."/>
            <person name="Simon A."/>
            <person name="Yun M.H."/>
        </authorList>
    </citation>
    <scope>NUCLEOTIDE SEQUENCE</scope>
    <source>
        <strain evidence="1">20211129_DDA</strain>
        <tissue evidence="1">Liver</tissue>
    </source>
</reference>
<comment type="caution">
    <text evidence="1">The sequence shown here is derived from an EMBL/GenBank/DDBJ whole genome shotgun (WGS) entry which is preliminary data.</text>
</comment>